<feature type="transmembrane region" description="Helical" evidence="1">
    <location>
        <begin position="7"/>
        <end position="29"/>
    </location>
</feature>
<reference evidence="2 3" key="1">
    <citation type="submission" date="2024-10" db="EMBL/GenBank/DDBJ databases">
        <title>Updated reference genomes for cyclostephanoid diatoms.</title>
        <authorList>
            <person name="Roberts W.R."/>
            <person name="Alverson A.J."/>
        </authorList>
    </citation>
    <scope>NUCLEOTIDE SEQUENCE [LARGE SCALE GENOMIC DNA]</scope>
    <source>
        <strain evidence="2 3">AJA276-08</strain>
    </source>
</reference>
<sequence>MLAARWGILRTTCTANNMSIGLVFILAWLHNFCLDKRTSFTGEALMATDPLHGYRPEHMLKDDDGYIEMKHSNVHNIAMPTALMDVGHHFDDVPRFIRRPRHKNLEAYLPLTKLHNKVC</sequence>
<organism evidence="2 3">
    <name type="scientific">Stephanodiscus triporus</name>
    <dbReference type="NCBI Taxonomy" id="2934178"/>
    <lineage>
        <taxon>Eukaryota</taxon>
        <taxon>Sar</taxon>
        <taxon>Stramenopiles</taxon>
        <taxon>Ochrophyta</taxon>
        <taxon>Bacillariophyta</taxon>
        <taxon>Coscinodiscophyceae</taxon>
        <taxon>Thalassiosirophycidae</taxon>
        <taxon>Stephanodiscales</taxon>
        <taxon>Stephanodiscaceae</taxon>
        <taxon>Stephanodiscus</taxon>
    </lineage>
</organism>
<name>A0ABD3PU12_9STRA</name>
<evidence type="ECO:0000313" key="3">
    <source>
        <dbReference type="Proteomes" id="UP001530315"/>
    </source>
</evidence>
<keyword evidence="1" id="KW-1133">Transmembrane helix</keyword>
<proteinExistence type="predicted"/>
<evidence type="ECO:0000256" key="1">
    <source>
        <dbReference type="SAM" id="Phobius"/>
    </source>
</evidence>
<gene>
    <name evidence="2" type="ORF">ACHAW5_002377</name>
</gene>
<comment type="caution">
    <text evidence="2">The sequence shown here is derived from an EMBL/GenBank/DDBJ whole genome shotgun (WGS) entry which is preliminary data.</text>
</comment>
<protein>
    <submittedName>
        <fullName evidence="2">Uncharacterized protein</fullName>
    </submittedName>
</protein>
<keyword evidence="1" id="KW-0472">Membrane</keyword>
<dbReference type="Proteomes" id="UP001530315">
    <property type="component" value="Unassembled WGS sequence"/>
</dbReference>
<keyword evidence="3" id="KW-1185">Reference proteome</keyword>
<evidence type="ECO:0000313" key="2">
    <source>
        <dbReference type="EMBL" id="KAL3789660.1"/>
    </source>
</evidence>
<accession>A0ABD3PU12</accession>
<keyword evidence="1" id="KW-0812">Transmembrane</keyword>
<dbReference type="AlphaFoldDB" id="A0ABD3PU12"/>
<dbReference type="EMBL" id="JALLAZ020000673">
    <property type="protein sequence ID" value="KAL3789660.1"/>
    <property type="molecule type" value="Genomic_DNA"/>
</dbReference>